<dbReference type="AlphaFoldDB" id="A0A0L0HJP1"/>
<gene>
    <name evidence="6" type="ORF">SPPG_03062</name>
</gene>
<organism evidence="6 7">
    <name type="scientific">Spizellomyces punctatus (strain DAOM BR117)</name>
    <dbReference type="NCBI Taxonomy" id="645134"/>
    <lineage>
        <taxon>Eukaryota</taxon>
        <taxon>Fungi</taxon>
        <taxon>Fungi incertae sedis</taxon>
        <taxon>Chytridiomycota</taxon>
        <taxon>Chytridiomycota incertae sedis</taxon>
        <taxon>Chytridiomycetes</taxon>
        <taxon>Spizellomycetales</taxon>
        <taxon>Spizellomycetaceae</taxon>
        <taxon>Spizellomyces</taxon>
    </lineage>
</organism>
<evidence type="ECO:0000259" key="4">
    <source>
        <dbReference type="Pfam" id="PF01648"/>
    </source>
</evidence>
<dbReference type="Pfam" id="PF22624">
    <property type="entry name" value="AASDHPPT_N"/>
    <property type="match status" value="1"/>
</dbReference>
<dbReference type="Gene3D" id="3.90.470.20">
    <property type="entry name" value="4'-phosphopantetheinyl transferase domain"/>
    <property type="match status" value="2"/>
</dbReference>
<dbReference type="GO" id="GO:0005829">
    <property type="term" value="C:cytosol"/>
    <property type="evidence" value="ECO:0007669"/>
    <property type="project" value="TreeGrafter"/>
</dbReference>
<accession>A0A0L0HJP1</accession>
<dbReference type="STRING" id="645134.A0A0L0HJP1"/>
<feature type="domain" description="4'-phosphopantetheinyl transferase N-terminal" evidence="5">
    <location>
        <begin position="7"/>
        <end position="92"/>
    </location>
</feature>
<dbReference type="InterPro" id="IPR055066">
    <property type="entry name" value="AASDHPPT_N"/>
</dbReference>
<protein>
    <recommendedName>
        <fullName evidence="1">holo-[acyl-carrier-protein] synthase</fullName>
        <ecNumber evidence="1">2.7.8.7</ecNumber>
    </recommendedName>
</protein>
<dbReference type="GO" id="GO:0008897">
    <property type="term" value="F:holo-[acyl-carrier-protein] synthase activity"/>
    <property type="evidence" value="ECO:0007669"/>
    <property type="project" value="UniProtKB-EC"/>
</dbReference>
<feature type="compositionally biased region" description="Low complexity" evidence="3">
    <location>
        <begin position="290"/>
        <end position="306"/>
    </location>
</feature>
<sequence length="353" mass="39536">MVTERQDQLLRLLPPAEQERVKRYRFRIDACRALIGQLLARTAVIALLASQDSFPDLSLHSCWYDIDISRDAHEKPFLFNVSHHGDWVVIAAGFSKQLGVDVSSVDNPSDEPVDEYLADFDEVFTEAEWAYIHGSRSHHDGDGRLDSSAGLRETLPKCSETCRTSSCSGRADICAPDINPILQGERLTQEQQKLHRFAQLWALKESYVKAIGVGLALDLRRVEFRFEQAQSPLMELQETVHLPSSIRVALDTVVQAQIDFDLRYLDSRHPVACCVMSACSNTPWSTSFEATTSYPPATSSTSQPPADDVPKQEKETRGTDQVAGTRFQAPFRCITWNELYTRIVAAGGRIYAS</sequence>
<dbReference type="Proteomes" id="UP000053201">
    <property type="component" value="Unassembled WGS sequence"/>
</dbReference>
<dbReference type="GeneID" id="27686609"/>
<dbReference type="EMBL" id="KQ257454">
    <property type="protein sequence ID" value="KND01248.1"/>
    <property type="molecule type" value="Genomic_DNA"/>
</dbReference>
<dbReference type="VEuPathDB" id="FungiDB:SPPG_03062"/>
<feature type="domain" description="4'-phosphopantetheinyl transferase" evidence="4">
    <location>
        <begin position="190"/>
        <end position="239"/>
    </location>
</feature>
<dbReference type="GO" id="GO:0019878">
    <property type="term" value="P:lysine biosynthetic process via aminoadipic acid"/>
    <property type="evidence" value="ECO:0007669"/>
    <property type="project" value="TreeGrafter"/>
</dbReference>
<evidence type="ECO:0000256" key="2">
    <source>
        <dbReference type="ARBA" id="ARBA00022679"/>
    </source>
</evidence>
<evidence type="ECO:0000256" key="3">
    <source>
        <dbReference type="SAM" id="MobiDB-lite"/>
    </source>
</evidence>
<keyword evidence="7" id="KW-1185">Reference proteome</keyword>
<evidence type="ECO:0000313" key="6">
    <source>
        <dbReference type="EMBL" id="KND01248.1"/>
    </source>
</evidence>
<dbReference type="OrthoDB" id="26719at2759"/>
<feature type="compositionally biased region" description="Basic and acidic residues" evidence="3">
    <location>
        <begin position="308"/>
        <end position="318"/>
    </location>
</feature>
<dbReference type="PANTHER" id="PTHR12215:SF10">
    <property type="entry name" value="L-AMINOADIPATE-SEMIALDEHYDE DEHYDROGENASE-PHOSPHOPANTETHEINYL TRANSFERASE"/>
    <property type="match status" value="1"/>
</dbReference>
<dbReference type="SUPFAM" id="SSF56214">
    <property type="entry name" value="4'-phosphopantetheinyl transferase"/>
    <property type="match status" value="2"/>
</dbReference>
<dbReference type="EC" id="2.7.8.7" evidence="1"/>
<dbReference type="Pfam" id="PF01648">
    <property type="entry name" value="ACPS"/>
    <property type="match status" value="1"/>
</dbReference>
<evidence type="ECO:0000256" key="1">
    <source>
        <dbReference type="ARBA" id="ARBA00013172"/>
    </source>
</evidence>
<evidence type="ECO:0000313" key="7">
    <source>
        <dbReference type="Proteomes" id="UP000053201"/>
    </source>
</evidence>
<dbReference type="InterPro" id="IPR050559">
    <property type="entry name" value="P-Pant_transferase_sf"/>
</dbReference>
<dbReference type="GO" id="GO:0000287">
    <property type="term" value="F:magnesium ion binding"/>
    <property type="evidence" value="ECO:0007669"/>
    <property type="project" value="InterPro"/>
</dbReference>
<dbReference type="InterPro" id="IPR037143">
    <property type="entry name" value="4-PPantetheinyl_Trfase_dom_sf"/>
</dbReference>
<dbReference type="FunCoup" id="A0A0L0HJP1">
    <property type="interactions" value="296"/>
</dbReference>
<keyword evidence="2" id="KW-0808">Transferase</keyword>
<dbReference type="eggNOG" id="KOG0945">
    <property type="taxonomic scope" value="Eukaryota"/>
</dbReference>
<evidence type="ECO:0000259" key="5">
    <source>
        <dbReference type="Pfam" id="PF22624"/>
    </source>
</evidence>
<dbReference type="RefSeq" id="XP_016609287.1">
    <property type="nucleotide sequence ID" value="XM_016751347.1"/>
</dbReference>
<dbReference type="PANTHER" id="PTHR12215">
    <property type="entry name" value="PHOSPHOPANTETHEINE TRANSFERASE"/>
    <property type="match status" value="1"/>
</dbReference>
<proteinExistence type="predicted"/>
<reference evidence="6 7" key="1">
    <citation type="submission" date="2009-08" db="EMBL/GenBank/DDBJ databases">
        <title>The Genome Sequence of Spizellomyces punctatus strain DAOM BR117.</title>
        <authorList>
            <consortium name="The Broad Institute Genome Sequencing Platform"/>
            <person name="Russ C."/>
            <person name="Cuomo C."/>
            <person name="Shea T."/>
            <person name="Young S.K."/>
            <person name="Zeng Q."/>
            <person name="Koehrsen M."/>
            <person name="Haas B."/>
            <person name="Borodovsky M."/>
            <person name="Guigo R."/>
            <person name="Alvarado L."/>
            <person name="Berlin A."/>
            <person name="Bochicchio J."/>
            <person name="Borenstein D."/>
            <person name="Chapman S."/>
            <person name="Chen Z."/>
            <person name="Engels R."/>
            <person name="Freedman E."/>
            <person name="Gellesch M."/>
            <person name="Goldberg J."/>
            <person name="Griggs A."/>
            <person name="Gujja S."/>
            <person name="Heiman D."/>
            <person name="Hepburn T."/>
            <person name="Howarth C."/>
            <person name="Jen D."/>
            <person name="Larson L."/>
            <person name="Lewis B."/>
            <person name="Mehta T."/>
            <person name="Park D."/>
            <person name="Pearson M."/>
            <person name="Roberts A."/>
            <person name="Saif S."/>
            <person name="Shenoy N."/>
            <person name="Sisk P."/>
            <person name="Stolte C."/>
            <person name="Sykes S."/>
            <person name="Thomson T."/>
            <person name="Walk T."/>
            <person name="White J."/>
            <person name="Yandava C."/>
            <person name="Burger G."/>
            <person name="Gray M.W."/>
            <person name="Holland P.W.H."/>
            <person name="King N."/>
            <person name="Lang F.B.F."/>
            <person name="Roger A.J."/>
            <person name="Ruiz-Trillo I."/>
            <person name="Lander E."/>
            <person name="Nusbaum C."/>
        </authorList>
    </citation>
    <scope>NUCLEOTIDE SEQUENCE [LARGE SCALE GENOMIC DNA]</scope>
    <source>
        <strain evidence="6 7">DAOM BR117</strain>
    </source>
</reference>
<name>A0A0L0HJP1_SPIPD</name>
<feature type="region of interest" description="Disordered" evidence="3">
    <location>
        <begin position="290"/>
        <end position="322"/>
    </location>
</feature>
<dbReference type="InterPro" id="IPR008278">
    <property type="entry name" value="4-PPantetheinyl_Trfase_dom"/>
</dbReference>
<dbReference type="InParanoid" id="A0A0L0HJP1"/>